<gene>
    <name evidence="1" type="ORF">A4A59_018740</name>
</gene>
<accession>A0ACD5FCE0</accession>
<evidence type="ECO:0000313" key="2">
    <source>
        <dbReference type="Proteomes" id="UP000076193"/>
    </source>
</evidence>
<protein>
    <submittedName>
        <fullName evidence="1">Uncharacterized protein</fullName>
    </submittedName>
</protein>
<proteinExistence type="predicted"/>
<reference evidence="1" key="1">
    <citation type="submission" date="2024-10" db="EMBL/GenBank/DDBJ databases">
        <title>Strain of Rhizobium-related bacteria isolated fromm roots of Vavilovia formosa.</title>
        <authorList>
            <person name="Kimeklis A."/>
            <person name="Afonin A."/>
        </authorList>
    </citation>
    <scope>NUCLEOTIDE SEQUENCE</scope>
    <source>
        <strain evidence="1">Vaf12</strain>
    </source>
</reference>
<evidence type="ECO:0000313" key="1">
    <source>
        <dbReference type="EMBL" id="XKQ42890.1"/>
    </source>
</evidence>
<dbReference type="EMBL" id="CP171844">
    <property type="protein sequence ID" value="XKQ42890.1"/>
    <property type="molecule type" value="Genomic_DNA"/>
</dbReference>
<name>A0ACD5FCE0_RHILE</name>
<dbReference type="Proteomes" id="UP000076193">
    <property type="component" value="Chromosome"/>
</dbReference>
<sequence length="84" mass="8809">MTAISPWEICGIFSPAWLPPSLRLWAKALPATTQKNAAAENAVSGSGLALSFFIIARKVQAAGKAAPFDAFSEMPLPAGRVARP</sequence>
<organism evidence="1 2">
    <name type="scientific">Rhizobium leguminosarum</name>
    <dbReference type="NCBI Taxonomy" id="384"/>
    <lineage>
        <taxon>Bacteria</taxon>
        <taxon>Pseudomonadati</taxon>
        <taxon>Pseudomonadota</taxon>
        <taxon>Alphaproteobacteria</taxon>
        <taxon>Hyphomicrobiales</taxon>
        <taxon>Rhizobiaceae</taxon>
        <taxon>Rhizobium/Agrobacterium group</taxon>
        <taxon>Rhizobium</taxon>
    </lineage>
</organism>